<evidence type="ECO:0000313" key="1">
    <source>
        <dbReference type="EMBL" id="KAJ0017419.1"/>
    </source>
</evidence>
<evidence type="ECO:0000313" key="2">
    <source>
        <dbReference type="Proteomes" id="UP001163603"/>
    </source>
</evidence>
<name>A0ACC0XGC6_9ROSI</name>
<protein>
    <submittedName>
        <fullName evidence="1">Uncharacterized protein</fullName>
    </submittedName>
</protein>
<proteinExistence type="predicted"/>
<gene>
    <name evidence="1" type="ORF">Pint_10469</name>
</gene>
<reference evidence="2" key="1">
    <citation type="journal article" date="2023" name="G3 (Bethesda)">
        <title>Genome assembly and association tests identify interacting loci associated with vigor, precocity, and sex in interspecific pistachio rootstocks.</title>
        <authorList>
            <person name="Palmer W."/>
            <person name="Jacygrad E."/>
            <person name="Sagayaradj S."/>
            <person name="Cavanaugh K."/>
            <person name="Han R."/>
            <person name="Bertier L."/>
            <person name="Beede B."/>
            <person name="Kafkas S."/>
            <person name="Golino D."/>
            <person name="Preece J."/>
            <person name="Michelmore R."/>
        </authorList>
    </citation>
    <scope>NUCLEOTIDE SEQUENCE [LARGE SCALE GENOMIC DNA]</scope>
</reference>
<sequence length="980" mass="111789">MKPGWKIISLNLGWEHFVYSYLYTRKDQMFEEHNKMIRIFASSFENQLPLLSRMSVNTVSKLCLFYLVLFNFRFSLTSHGVEAANSDTGVTNIGAIIDENSHIGKQEITAMNIAVQSFNSNSRNHKLSLHIRDHGRDPFQAATAAEELIKEEKVKAIVGMETWEEAAAVADIGSRAQVPVVSFATPAIAPSSMSLRWPFLIRMANNDSEQIKCIVALSQSYNWRRVVAIYEDNAYGGDSGKLALLSEGLQSISSEIEHRLVLPPISTISDPKEIVREELEKVHDIQSRVFIVLQSSLPMTIHLFREANKMGFLRRDSVWIVTDTIANYLDSLNTSAISSMEGTLGIKNYYSETGSSYQEFSSQFQRNFMTEYPEEDFFKPGILALRAYDSIRLITQEIDRLTSNSSSPNTLVGNMLSSNFSGLSGRIHFQEGELLNTNILRIVNVVGRSYKELHFWLPTHGFSRTLDVSDKNNSEVGDQTEGLADDVIWPGSRKQVPKGWAMPTPEKPMRIGVPVKTFFQKFVVESSDNSNKNMNYSGFCIDLFLKVLEKLEYDLPYEIVPHDGIYDELIMGVYSKTYDAAVGDLTILEERTQYVEFTQPYTESGLSMIVPAKSENSMWMFLRPFTFEMWVATIATFIYTMFIVWIMEHQSNPDFRGPWKNQISNTLWFTFSSVFYAHKEKIYGNLSRVVVILWLFVVFILTASYTASLSSLLTVQRLEPTVTDMEFLKRNNLTVGCVNDSFVKSYLTTVFDITNINAFDNIETNYVQELDRKTIAALFLEVPYEKVFFKKYCKGYTTTETYRFGGFGFAFQKGSPMALDFSRAILELSEHGEIKPIEDDWFAPSPDCSANESNIKTENLTLHSFWGLYLVYGIVSLICFLLFIIRLWKNYLAYHQEKYQGNMTSSDNRFLNMAVSLARFFDNGKQSESTPRRSSVLDEAQDSRWEYGSPSGNTSEKLHVSIPLSSIHPLNKTLSHRYTC</sequence>
<comment type="caution">
    <text evidence="1">The sequence shown here is derived from an EMBL/GenBank/DDBJ whole genome shotgun (WGS) entry which is preliminary data.</text>
</comment>
<keyword evidence="2" id="KW-1185">Reference proteome</keyword>
<dbReference type="EMBL" id="CM047747">
    <property type="protein sequence ID" value="KAJ0017419.1"/>
    <property type="molecule type" value="Genomic_DNA"/>
</dbReference>
<accession>A0ACC0XGC6</accession>
<dbReference type="Proteomes" id="UP001163603">
    <property type="component" value="Chromosome 12"/>
</dbReference>
<organism evidence="1 2">
    <name type="scientific">Pistacia integerrima</name>
    <dbReference type="NCBI Taxonomy" id="434235"/>
    <lineage>
        <taxon>Eukaryota</taxon>
        <taxon>Viridiplantae</taxon>
        <taxon>Streptophyta</taxon>
        <taxon>Embryophyta</taxon>
        <taxon>Tracheophyta</taxon>
        <taxon>Spermatophyta</taxon>
        <taxon>Magnoliopsida</taxon>
        <taxon>eudicotyledons</taxon>
        <taxon>Gunneridae</taxon>
        <taxon>Pentapetalae</taxon>
        <taxon>rosids</taxon>
        <taxon>malvids</taxon>
        <taxon>Sapindales</taxon>
        <taxon>Anacardiaceae</taxon>
        <taxon>Pistacia</taxon>
    </lineage>
</organism>